<accession>A0ABQ6CRT4</accession>
<dbReference type="NCBIfam" id="NF001268">
    <property type="entry name" value="PRK00228.1-4"/>
    <property type="match status" value="1"/>
</dbReference>
<dbReference type="HAMAP" id="MF_00758">
    <property type="entry name" value="UPF0301"/>
    <property type="match status" value="1"/>
</dbReference>
<evidence type="ECO:0000256" key="1">
    <source>
        <dbReference type="ARBA" id="ARBA00009600"/>
    </source>
</evidence>
<keyword evidence="4" id="KW-1185">Reference proteome</keyword>
<dbReference type="PANTHER" id="PTHR30327:SF1">
    <property type="entry name" value="UPF0301 PROTEIN YQGE"/>
    <property type="match status" value="1"/>
</dbReference>
<organism evidence="3 4">
    <name type="scientific">Labrys miyagiensis</name>
    <dbReference type="NCBI Taxonomy" id="346912"/>
    <lineage>
        <taxon>Bacteria</taxon>
        <taxon>Pseudomonadati</taxon>
        <taxon>Pseudomonadota</taxon>
        <taxon>Alphaproteobacteria</taxon>
        <taxon>Hyphomicrobiales</taxon>
        <taxon>Xanthobacteraceae</taxon>
        <taxon>Labrys</taxon>
    </lineage>
</organism>
<dbReference type="PANTHER" id="PTHR30327">
    <property type="entry name" value="UNCHARACTERIZED PROTEIN YQGE"/>
    <property type="match status" value="1"/>
</dbReference>
<gene>
    <name evidence="3" type="ORF">GCM10007874_55110</name>
</gene>
<comment type="similarity">
    <text evidence="1 2">Belongs to the UPF0301 (AlgH) family.</text>
</comment>
<dbReference type="Pfam" id="PF02622">
    <property type="entry name" value="DUF179"/>
    <property type="match status" value="1"/>
</dbReference>
<evidence type="ECO:0000313" key="3">
    <source>
        <dbReference type="EMBL" id="GLS22493.1"/>
    </source>
</evidence>
<dbReference type="Proteomes" id="UP001156882">
    <property type="component" value="Unassembled WGS sequence"/>
</dbReference>
<protein>
    <recommendedName>
        <fullName evidence="2">UPF0301 protein GCM10007874_55110</fullName>
    </recommendedName>
</protein>
<comment type="caution">
    <text evidence="3">The sequence shown here is derived from an EMBL/GenBank/DDBJ whole genome shotgun (WGS) entry which is preliminary data.</text>
</comment>
<evidence type="ECO:0000256" key="2">
    <source>
        <dbReference type="HAMAP-Rule" id="MF_00758"/>
    </source>
</evidence>
<dbReference type="Gene3D" id="3.40.1740.10">
    <property type="entry name" value="VC0467-like"/>
    <property type="match status" value="1"/>
</dbReference>
<evidence type="ECO:0000313" key="4">
    <source>
        <dbReference type="Proteomes" id="UP001156882"/>
    </source>
</evidence>
<dbReference type="RefSeq" id="WP_284315450.1">
    <property type="nucleotide sequence ID" value="NZ_BSPC01000063.1"/>
</dbReference>
<name>A0ABQ6CRT4_9HYPH</name>
<dbReference type="SUPFAM" id="SSF143456">
    <property type="entry name" value="VC0467-like"/>
    <property type="match status" value="1"/>
</dbReference>
<proteinExistence type="inferred from homology"/>
<reference evidence="4" key="1">
    <citation type="journal article" date="2019" name="Int. J. Syst. Evol. Microbiol.">
        <title>The Global Catalogue of Microorganisms (GCM) 10K type strain sequencing project: providing services to taxonomists for standard genome sequencing and annotation.</title>
        <authorList>
            <consortium name="The Broad Institute Genomics Platform"/>
            <consortium name="The Broad Institute Genome Sequencing Center for Infectious Disease"/>
            <person name="Wu L."/>
            <person name="Ma J."/>
        </authorList>
    </citation>
    <scope>NUCLEOTIDE SEQUENCE [LARGE SCALE GENOMIC DNA]</scope>
    <source>
        <strain evidence="4">NBRC 101365</strain>
    </source>
</reference>
<dbReference type="EMBL" id="BSPC01000063">
    <property type="protein sequence ID" value="GLS22493.1"/>
    <property type="molecule type" value="Genomic_DNA"/>
</dbReference>
<sequence>MRRYVPFGDDSSGGFLDGKMLVATPVLQHDERFARTVIYVCAHSAEGAMGIVVNQPAKNIKFPDLLKQLGVIEGLADLRAPRGQPIRIVNGGPVESGRGFVLHTNDVVIDNSTMQIEDNICLTATLDILRSIALGEGPEKALLALGYAGWQPGQLEREIQANGWLHCDADPALLFDADVDTKYLRALKKLGIEPGMFSPEAGHA</sequence>
<dbReference type="InterPro" id="IPR003774">
    <property type="entry name" value="AlgH-like"/>
</dbReference>